<keyword evidence="2" id="KW-1185">Reference proteome</keyword>
<proteinExistence type="predicted"/>
<dbReference type="EMBL" id="ML977339">
    <property type="protein sequence ID" value="KAF2110190.1"/>
    <property type="molecule type" value="Genomic_DNA"/>
</dbReference>
<protein>
    <submittedName>
        <fullName evidence="1">Uncharacterized protein</fullName>
    </submittedName>
</protein>
<sequence length="231" mass="25141">MNRKRHEDALTRLSAAYNAGLQENATKALNVSLRKSLRLWAAHERLRFTQDDVGNIYVVRTGRDPELASIAVTFPLDSTLSLSSFIGAFDTFFNLQSESLVCDVTLLGWTSPGGELIGQRVWEGSMSRDEAQMLVPDIQQFSGMDSTTAFALSAAFEVLATGSDRLTVKGSPVLVTKVCQEAENEVDVERATGTALRAPVVSLQGVKAVSVAQKVVVLYSEYVAALFDNFD</sequence>
<organism evidence="1 2">
    <name type="scientific">Lophiotrema nucula</name>
    <dbReference type="NCBI Taxonomy" id="690887"/>
    <lineage>
        <taxon>Eukaryota</taxon>
        <taxon>Fungi</taxon>
        <taxon>Dikarya</taxon>
        <taxon>Ascomycota</taxon>
        <taxon>Pezizomycotina</taxon>
        <taxon>Dothideomycetes</taxon>
        <taxon>Pleosporomycetidae</taxon>
        <taxon>Pleosporales</taxon>
        <taxon>Lophiotremataceae</taxon>
        <taxon>Lophiotrema</taxon>
    </lineage>
</organism>
<evidence type="ECO:0000313" key="1">
    <source>
        <dbReference type="EMBL" id="KAF2110190.1"/>
    </source>
</evidence>
<dbReference type="Proteomes" id="UP000799770">
    <property type="component" value="Unassembled WGS sequence"/>
</dbReference>
<evidence type="ECO:0000313" key="2">
    <source>
        <dbReference type="Proteomes" id="UP000799770"/>
    </source>
</evidence>
<reference evidence="1" key="1">
    <citation type="journal article" date="2020" name="Stud. Mycol.">
        <title>101 Dothideomycetes genomes: a test case for predicting lifestyles and emergence of pathogens.</title>
        <authorList>
            <person name="Haridas S."/>
            <person name="Albert R."/>
            <person name="Binder M."/>
            <person name="Bloem J."/>
            <person name="Labutti K."/>
            <person name="Salamov A."/>
            <person name="Andreopoulos B."/>
            <person name="Baker S."/>
            <person name="Barry K."/>
            <person name="Bills G."/>
            <person name="Bluhm B."/>
            <person name="Cannon C."/>
            <person name="Castanera R."/>
            <person name="Culley D."/>
            <person name="Daum C."/>
            <person name="Ezra D."/>
            <person name="Gonzalez J."/>
            <person name="Henrissat B."/>
            <person name="Kuo A."/>
            <person name="Liang C."/>
            <person name="Lipzen A."/>
            <person name="Lutzoni F."/>
            <person name="Magnuson J."/>
            <person name="Mondo S."/>
            <person name="Nolan M."/>
            <person name="Ohm R."/>
            <person name="Pangilinan J."/>
            <person name="Park H.-J."/>
            <person name="Ramirez L."/>
            <person name="Alfaro M."/>
            <person name="Sun H."/>
            <person name="Tritt A."/>
            <person name="Yoshinaga Y."/>
            <person name="Zwiers L.-H."/>
            <person name="Turgeon B."/>
            <person name="Goodwin S."/>
            <person name="Spatafora J."/>
            <person name="Crous P."/>
            <person name="Grigoriev I."/>
        </authorList>
    </citation>
    <scope>NUCLEOTIDE SEQUENCE</scope>
    <source>
        <strain evidence="1">CBS 627.86</strain>
    </source>
</reference>
<accession>A0A6A5YT52</accession>
<dbReference type="AlphaFoldDB" id="A0A6A5YT52"/>
<dbReference type="OrthoDB" id="4140562at2759"/>
<gene>
    <name evidence="1" type="ORF">BDV96DRAFT_584529</name>
</gene>
<name>A0A6A5YT52_9PLEO</name>